<dbReference type="AlphaFoldDB" id="A0A8T2ECH6"/>
<evidence type="ECO:0000313" key="1">
    <source>
        <dbReference type="EMBL" id="KAG7617361.1"/>
    </source>
</evidence>
<proteinExistence type="predicted"/>
<dbReference type="EMBL" id="JAEFBK010000004">
    <property type="protein sequence ID" value="KAG7617361.1"/>
    <property type="molecule type" value="Genomic_DNA"/>
</dbReference>
<dbReference type="Proteomes" id="UP000694240">
    <property type="component" value="Chromosome 4"/>
</dbReference>
<comment type="caution">
    <text evidence="1">The sequence shown here is derived from an EMBL/GenBank/DDBJ whole genome shotgun (WGS) entry which is preliminary data.</text>
</comment>
<reference evidence="1 2" key="1">
    <citation type="submission" date="2020-12" db="EMBL/GenBank/DDBJ databases">
        <title>Concerted genomic and epigenomic changes stabilize Arabidopsis allopolyploids.</title>
        <authorList>
            <person name="Chen Z."/>
        </authorList>
    </citation>
    <scope>NUCLEOTIDE SEQUENCE [LARGE SCALE GENOMIC DNA]</scope>
    <source>
        <strain evidence="1">Allo738</strain>
        <tissue evidence="1">Leaf</tissue>
    </source>
</reference>
<sequence>MIPRVKDLINGQLAAFNIILSISKGYHVYVDRWILFCLIL</sequence>
<name>A0A8T2ECH6_9BRAS</name>
<keyword evidence="2" id="KW-1185">Reference proteome</keyword>
<evidence type="ECO:0000313" key="2">
    <source>
        <dbReference type="Proteomes" id="UP000694240"/>
    </source>
</evidence>
<accession>A0A8T2ECH6</accession>
<evidence type="ECO:0008006" key="3">
    <source>
        <dbReference type="Google" id="ProtNLM"/>
    </source>
</evidence>
<organism evidence="1 2">
    <name type="scientific">Arabidopsis thaliana x Arabidopsis arenosa</name>
    <dbReference type="NCBI Taxonomy" id="1240361"/>
    <lineage>
        <taxon>Eukaryota</taxon>
        <taxon>Viridiplantae</taxon>
        <taxon>Streptophyta</taxon>
        <taxon>Embryophyta</taxon>
        <taxon>Tracheophyta</taxon>
        <taxon>Spermatophyta</taxon>
        <taxon>Magnoliopsida</taxon>
        <taxon>eudicotyledons</taxon>
        <taxon>Gunneridae</taxon>
        <taxon>Pentapetalae</taxon>
        <taxon>rosids</taxon>
        <taxon>malvids</taxon>
        <taxon>Brassicales</taxon>
        <taxon>Brassicaceae</taxon>
        <taxon>Camelineae</taxon>
        <taxon>Arabidopsis</taxon>
    </lineage>
</organism>
<gene>
    <name evidence="1" type="ORF">ISN45_At04g027360</name>
</gene>
<protein>
    <recommendedName>
        <fullName evidence="3">Transmembrane protein</fullName>
    </recommendedName>
</protein>